<evidence type="ECO:0000313" key="2">
    <source>
        <dbReference type="Proteomes" id="UP001241747"/>
    </source>
</evidence>
<proteinExistence type="predicted"/>
<dbReference type="EMBL" id="JAUSVY010000018">
    <property type="protein sequence ID" value="MDQ0507403.1"/>
    <property type="molecule type" value="Genomic_DNA"/>
</dbReference>
<sequence>MTFHNFQDAKAAWAFDAARFAEAGAVLPDVMTYVTEEAKRDFTLAIDAQPTLSTSPNGGIPAFLTTMVDPQVFKILFAPTKAAEILGEVRKGSWLDQTAMFPVVEHDGEVSSYGDHSENGRSGANTAFPQRQSYLYQTIVEYGELELERAGLAKINFVSELDAAAANNMNRFQNLSYFFGVSGLENYGILNDPNLSASLTPSTKASPASGNTWFNNNAPNCTANEVYNDILALFTQLVAQTGGLVDASTPMVLAMSPACEVALSFTNSFGITAEKILKQSYPNIKVVTAVQYGVKSTSNPNGVVGGNLMQLIATSVEGQETGYCAFNEKMRAHSIIRQLSSYRQKRTGGTWGAVIRQPMAIASMLGI</sequence>
<protein>
    <recommendedName>
        <fullName evidence="3">DUF2184 domain-containing protein</fullName>
    </recommendedName>
</protein>
<accession>A0ABU0LJZ6</accession>
<comment type="caution">
    <text evidence="1">The sequence shown here is derived from an EMBL/GenBank/DDBJ whole genome shotgun (WGS) entry which is preliminary data.</text>
</comment>
<gene>
    <name evidence="1" type="ORF">QOZ94_004227</name>
</gene>
<keyword evidence="2" id="KW-1185">Reference proteome</keyword>
<evidence type="ECO:0008006" key="3">
    <source>
        <dbReference type="Google" id="ProtNLM"/>
    </source>
</evidence>
<organism evidence="1 2">
    <name type="scientific">Xanthobacter agilis</name>
    <dbReference type="NCBI Taxonomy" id="47492"/>
    <lineage>
        <taxon>Bacteria</taxon>
        <taxon>Pseudomonadati</taxon>
        <taxon>Pseudomonadota</taxon>
        <taxon>Alphaproteobacteria</taxon>
        <taxon>Hyphomicrobiales</taxon>
        <taxon>Xanthobacteraceae</taxon>
        <taxon>Xanthobacter</taxon>
    </lineage>
</organism>
<evidence type="ECO:0000313" key="1">
    <source>
        <dbReference type="EMBL" id="MDQ0507403.1"/>
    </source>
</evidence>
<name>A0ABU0LJZ6_XANAG</name>
<dbReference type="RefSeq" id="WP_237345789.1">
    <property type="nucleotide sequence ID" value="NZ_JABWGX010000013.1"/>
</dbReference>
<dbReference type="Proteomes" id="UP001241747">
    <property type="component" value="Unassembled WGS sequence"/>
</dbReference>
<reference evidence="1 2" key="1">
    <citation type="submission" date="2023-07" db="EMBL/GenBank/DDBJ databases">
        <title>Genomic Encyclopedia of Type Strains, Phase IV (KMG-IV): sequencing the most valuable type-strain genomes for metagenomic binning, comparative biology and taxonomic classification.</title>
        <authorList>
            <person name="Goeker M."/>
        </authorList>
    </citation>
    <scope>NUCLEOTIDE SEQUENCE [LARGE SCALE GENOMIC DNA]</scope>
    <source>
        <strain evidence="1 2">DSM 3770</strain>
    </source>
</reference>